<reference evidence="3 4" key="1">
    <citation type="submission" date="2021-03" db="EMBL/GenBank/DDBJ databases">
        <title>Thiomicrorhabdus sp.nov.,novel sulfur-oxidizing bacteria isolated from coastal sediment.</title>
        <authorList>
            <person name="Liu X."/>
        </authorList>
    </citation>
    <scope>NUCLEOTIDE SEQUENCE [LARGE SCALE GENOMIC DNA]</scope>
    <source>
        <strain evidence="3 4">6S2-11</strain>
    </source>
</reference>
<keyword evidence="4" id="KW-1185">Reference proteome</keyword>
<dbReference type="SUPFAM" id="SSF160443">
    <property type="entry name" value="SMR domain-like"/>
    <property type="match status" value="1"/>
</dbReference>
<evidence type="ECO:0000313" key="4">
    <source>
        <dbReference type="Proteomes" id="UP000664835"/>
    </source>
</evidence>
<evidence type="ECO:0000313" key="3">
    <source>
        <dbReference type="EMBL" id="MBO1926613.1"/>
    </source>
</evidence>
<sequence>MSEQDENLFTEAMQDVMPLKNTKKVNQYNRSKQQQASQQTLRKLKRKQVKPNKSLQLNRYQEFSKVTAFEQLDYAQQGVQTRELRQLKKGDFRVESVLDLHGYTQDQAQKLLNDFLAEAINYRARFLRIVHGKGYNSDSEYPVLKNLTNEVLRQCPQVIAFTSAAEKDGGVGAVNVLLKAS</sequence>
<dbReference type="PANTHER" id="PTHR35562:SF2">
    <property type="entry name" value="DNA ENDONUCLEASE SMRA-RELATED"/>
    <property type="match status" value="1"/>
</dbReference>
<dbReference type="Proteomes" id="UP000664835">
    <property type="component" value="Unassembled WGS sequence"/>
</dbReference>
<gene>
    <name evidence="3" type="ORF">J3998_03405</name>
</gene>
<feature type="compositionally biased region" description="Polar residues" evidence="1">
    <location>
        <begin position="24"/>
        <end position="41"/>
    </location>
</feature>
<dbReference type="InterPro" id="IPR036063">
    <property type="entry name" value="Smr_dom_sf"/>
</dbReference>
<dbReference type="PROSITE" id="PS50828">
    <property type="entry name" value="SMR"/>
    <property type="match status" value="1"/>
</dbReference>
<organism evidence="3 4">
    <name type="scientific">Thiomicrorhabdus marina</name>
    <dbReference type="NCBI Taxonomy" id="2818442"/>
    <lineage>
        <taxon>Bacteria</taxon>
        <taxon>Pseudomonadati</taxon>
        <taxon>Pseudomonadota</taxon>
        <taxon>Gammaproteobacteria</taxon>
        <taxon>Thiotrichales</taxon>
        <taxon>Piscirickettsiaceae</taxon>
        <taxon>Thiomicrorhabdus</taxon>
    </lineage>
</organism>
<dbReference type="Gene3D" id="3.30.1370.110">
    <property type="match status" value="1"/>
</dbReference>
<evidence type="ECO:0000256" key="1">
    <source>
        <dbReference type="SAM" id="MobiDB-lite"/>
    </source>
</evidence>
<dbReference type="EMBL" id="JAGETV010000004">
    <property type="protein sequence ID" value="MBO1926613.1"/>
    <property type="molecule type" value="Genomic_DNA"/>
</dbReference>
<dbReference type="PANTHER" id="PTHR35562">
    <property type="entry name" value="DNA ENDONUCLEASE SMRA-RELATED"/>
    <property type="match status" value="1"/>
</dbReference>
<name>A0ABS3Q396_9GAMM</name>
<accession>A0ABS3Q396</accession>
<evidence type="ECO:0000259" key="2">
    <source>
        <dbReference type="PROSITE" id="PS50828"/>
    </source>
</evidence>
<dbReference type="Pfam" id="PF01713">
    <property type="entry name" value="Smr"/>
    <property type="match status" value="1"/>
</dbReference>
<dbReference type="RefSeq" id="WP_208147986.1">
    <property type="nucleotide sequence ID" value="NZ_JAGETV010000004.1"/>
</dbReference>
<feature type="region of interest" description="Disordered" evidence="1">
    <location>
        <begin position="1"/>
        <end position="48"/>
    </location>
</feature>
<comment type="caution">
    <text evidence="3">The sequence shown here is derived from an EMBL/GenBank/DDBJ whole genome shotgun (WGS) entry which is preliminary data.</text>
</comment>
<protein>
    <submittedName>
        <fullName evidence="3">Smr/MutS family protein</fullName>
    </submittedName>
</protein>
<dbReference type="SMART" id="SM00463">
    <property type="entry name" value="SMR"/>
    <property type="match status" value="1"/>
</dbReference>
<dbReference type="InterPro" id="IPR002625">
    <property type="entry name" value="Smr_dom"/>
</dbReference>
<feature type="domain" description="Smr" evidence="2">
    <location>
        <begin position="98"/>
        <end position="179"/>
    </location>
</feature>
<proteinExistence type="predicted"/>